<evidence type="ECO:0000313" key="1">
    <source>
        <dbReference type="EMBL" id="QGJ92676.1"/>
    </source>
</evidence>
<name>A0A649VJX6_9CAUD</name>
<gene>
    <name evidence="1" type="primary">5</name>
    <name evidence="1" type="ORF">PBI_MEGAN_5</name>
</gene>
<sequence length="55" mass="6485">MRRFTYTEWSGKRQEVDAERVTFEPSGHVAFWASDFLVRAVRTENCNNVEEVHVP</sequence>
<dbReference type="GeneID" id="80004963"/>
<dbReference type="RefSeq" id="YP_010751296.1">
    <property type="nucleotide sequence ID" value="NC_073368.1"/>
</dbReference>
<dbReference type="KEGG" id="vg:80004963"/>
<protein>
    <submittedName>
        <fullName evidence="1">Uncharacterized protein</fullName>
    </submittedName>
</protein>
<accession>A0A649VJX6</accession>
<proteinExistence type="predicted"/>
<keyword evidence="2" id="KW-1185">Reference proteome</keyword>
<dbReference type="Proteomes" id="UP000425388">
    <property type="component" value="Segment"/>
</dbReference>
<organism evidence="1 2">
    <name type="scientific">Microbacterium phage Megan</name>
    <dbReference type="NCBI Taxonomy" id="2656551"/>
    <lineage>
        <taxon>Viruses</taxon>
        <taxon>Duplodnaviria</taxon>
        <taxon>Heunggongvirae</taxon>
        <taxon>Uroviricota</taxon>
        <taxon>Caudoviricetes</taxon>
        <taxon>Hodgkinviridae</taxon>
        <taxon>Meganvirus</taxon>
        <taxon>Meganvirus megan</taxon>
    </lineage>
</organism>
<dbReference type="EMBL" id="MN586020">
    <property type="protein sequence ID" value="QGJ92676.1"/>
    <property type="molecule type" value="Genomic_DNA"/>
</dbReference>
<evidence type="ECO:0000313" key="2">
    <source>
        <dbReference type="Proteomes" id="UP000425388"/>
    </source>
</evidence>
<reference evidence="1 2" key="1">
    <citation type="submission" date="2019-10" db="EMBL/GenBank/DDBJ databases">
        <authorList>
            <person name="Abad L.A."/>
            <person name="AUll H.A."/>
            <person name="Garlena R.A."/>
            <person name="Russell D.A."/>
            <person name="Pope W.H."/>
            <person name="Jacobs-Sera D."/>
            <person name="Hatfull G.F."/>
        </authorList>
    </citation>
    <scope>NUCLEOTIDE SEQUENCE [LARGE SCALE GENOMIC DNA]</scope>
</reference>